<evidence type="ECO:0000313" key="13">
    <source>
        <dbReference type="EMBL" id="GAT95250.1"/>
    </source>
</evidence>
<evidence type="ECO:0000313" key="14">
    <source>
        <dbReference type="Proteomes" id="UP000078387"/>
    </source>
</evidence>
<dbReference type="Pfam" id="PF00370">
    <property type="entry name" value="FGGY_N"/>
    <property type="match status" value="1"/>
</dbReference>
<dbReference type="UniPathway" id="UPA00618">
    <property type="reaction ID" value="UER00672"/>
</dbReference>
<dbReference type="GO" id="GO:0006641">
    <property type="term" value="P:triglyceride metabolic process"/>
    <property type="evidence" value="ECO:0007669"/>
    <property type="project" value="TreeGrafter"/>
</dbReference>
<evidence type="ECO:0000256" key="6">
    <source>
        <dbReference type="ARBA" id="ARBA00022777"/>
    </source>
</evidence>
<dbReference type="VEuPathDB" id="AmoebaDB:EHI5A_170690"/>
<evidence type="ECO:0000256" key="7">
    <source>
        <dbReference type="ARBA" id="ARBA00022798"/>
    </source>
</evidence>
<dbReference type="GO" id="GO:0004370">
    <property type="term" value="F:glycerol kinase activity"/>
    <property type="evidence" value="ECO:0007669"/>
    <property type="project" value="UniProtKB-EC"/>
</dbReference>
<dbReference type="GO" id="GO:0046167">
    <property type="term" value="P:glycerol-3-phosphate biosynthetic process"/>
    <property type="evidence" value="ECO:0007669"/>
    <property type="project" value="TreeGrafter"/>
</dbReference>
<dbReference type="GO" id="GO:0019563">
    <property type="term" value="P:glycerol catabolic process"/>
    <property type="evidence" value="ECO:0007669"/>
    <property type="project" value="UniProtKB-UniPathway"/>
</dbReference>
<evidence type="ECO:0000256" key="4">
    <source>
        <dbReference type="ARBA" id="ARBA00022679"/>
    </source>
</evidence>
<keyword evidence="5" id="KW-0547">Nucleotide-binding</keyword>
<dbReference type="VEuPathDB" id="AmoebaDB:EHI8A_221680"/>
<dbReference type="EMBL" id="BDEQ01000001">
    <property type="protein sequence ID" value="GAT95250.1"/>
    <property type="molecule type" value="Genomic_DNA"/>
</dbReference>
<comment type="similarity">
    <text evidence="2 10">Belongs to the FGGY kinase family.</text>
</comment>
<keyword evidence="8" id="KW-0067">ATP-binding</keyword>
<organism evidence="13 14">
    <name type="scientific">Entamoeba histolytica</name>
    <dbReference type="NCBI Taxonomy" id="5759"/>
    <lineage>
        <taxon>Eukaryota</taxon>
        <taxon>Amoebozoa</taxon>
        <taxon>Evosea</taxon>
        <taxon>Archamoebae</taxon>
        <taxon>Mastigamoebida</taxon>
        <taxon>Entamoebidae</taxon>
        <taxon>Entamoeba</taxon>
    </lineage>
</organism>
<feature type="domain" description="Carbohydrate kinase FGGY N-terminal" evidence="11">
    <location>
        <begin position="3"/>
        <end position="249"/>
    </location>
</feature>
<dbReference type="FunFam" id="3.30.420.40:FF:000414">
    <property type="entry name" value="Glycerol kinase, putative"/>
    <property type="match status" value="1"/>
</dbReference>
<dbReference type="GO" id="GO:0005739">
    <property type="term" value="C:mitochondrion"/>
    <property type="evidence" value="ECO:0007669"/>
    <property type="project" value="TreeGrafter"/>
</dbReference>
<proteinExistence type="inferred from homology"/>
<evidence type="ECO:0000256" key="9">
    <source>
        <dbReference type="ARBA" id="ARBA00043149"/>
    </source>
</evidence>
<dbReference type="AlphaFoldDB" id="A0A5K1V6Z1"/>
<dbReference type="VEuPathDB" id="AmoebaDB:EHI_164850"/>
<dbReference type="CDD" id="cd07769">
    <property type="entry name" value="ASKHA_NBD_FGGY_GK"/>
    <property type="match status" value="1"/>
</dbReference>
<dbReference type="OMA" id="FMLMNIG"/>
<keyword evidence="6 10" id="KW-0418">Kinase</keyword>
<dbReference type="PROSITE" id="PS00933">
    <property type="entry name" value="FGGY_KINASES_1"/>
    <property type="match status" value="1"/>
</dbReference>
<feature type="domain" description="Carbohydrate kinase FGGY C-terminal" evidence="12">
    <location>
        <begin position="259"/>
        <end position="436"/>
    </location>
</feature>
<dbReference type="NCBIfam" id="NF000756">
    <property type="entry name" value="PRK00047.1"/>
    <property type="match status" value="1"/>
</dbReference>
<evidence type="ECO:0000259" key="12">
    <source>
        <dbReference type="Pfam" id="PF02782"/>
    </source>
</evidence>
<dbReference type="InterPro" id="IPR018483">
    <property type="entry name" value="Carb_kinase_FGGY_CS"/>
</dbReference>
<sequence>MKYILAIDQGTTSTRVILFDEKCQSIHTEQEEFDSIFPHPGWVEQDPEVIYTSVVNLMKKCLVNTGINKEDIAAIGITNQRETTVMWDKRTGKPIYNAIVWQSKQSGNETSYLMEKGYEEIFQSKTGLVLNPYFSASKIMWIFNNVEGAKALAEEGVLLFGTIDTWIIYNLTGGQSHSTDISNAARTLLFNIYEKKWDDELLAKTNIPKSILPIVKQSSDDFGIVSTIQEFNGIHITGVAGDQQASLFGHGSPIGGCKSTYGTGCFVVKNIGDTIKEIPKGLLATVGWEINGKITYALEGTVMTAGAALKWIRDIGILKDYNEISKIVTSKNGGVYFVPAFQGLGTPYWDDDVRGIIVGLTSGTGKGELVRATLESIALQCAQVIEIMGKINEIKVDGGVSRSDCMLQFQADICNCTVIRLKEKEITAMGAAMLAGLYVHLFKEDELDSMRVIEHVFKPQMSEEERKQIFSVWNKAVESARSFVH</sequence>
<dbReference type="VEuPathDB" id="AmoebaDB:KM1_256150"/>
<evidence type="ECO:0000256" key="2">
    <source>
        <dbReference type="ARBA" id="ARBA00009156"/>
    </source>
</evidence>
<reference evidence="13 14" key="1">
    <citation type="submission" date="2016-05" db="EMBL/GenBank/DDBJ databases">
        <title>First whole genome sequencing of Entamoeba histolytica HM1:IMSS-clone-6.</title>
        <authorList>
            <person name="Mukherjee Avik.K."/>
            <person name="Izumyama S."/>
            <person name="Nakada-Tsukui K."/>
            <person name="Nozaki T."/>
        </authorList>
    </citation>
    <scope>NUCLEOTIDE SEQUENCE [LARGE SCALE GENOMIC DNA]</scope>
    <source>
        <strain evidence="13 14">HM1:IMSS clone 6</strain>
    </source>
</reference>
<name>A0A5K1V6Z1_ENTHI</name>
<dbReference type="GO" id="GO:0005524">
    <property type="term" value="F:ATP binding"/>
    <property type="evidence" value="ECO:0007669"/>
    <property type="project" value="UniProtKB-KW"/>
</dbReference>
<keyword evidence="4 10" id="KW-0808">Transferase</keyword>
<dbReference type="InterPro" id="IPR018485">
    <property type="entry name" value="FGGY_C"/>
</dbReference>
<comment type="caution">
    <text evidence="13">The sequence shown here is derived from an EMBL/GenBank/DDBJ whole genome shotgun (WGS) entry which is preliminary data.</text>
</comment>
<dbReference type="Pfam" id="PF02782">
    <property type="entry name" value="FGGY_C"/>
    <property type="match status" value="1"/>
</dbReference>
<gene>
    <name evidence="13" type="ORF">CL6EHI_164850</name>
</gene>
<accession>A0A5K1V6Z1</accession>
<dbReference type="PANTHER" id="PTHR10196">
    <property type="entry name" value="SUGAR KINASE"/>
    <property type="match status" value="1"/>
</dbReference>
<dbReference type="InterPro" id="IPR018484">
    <property type="entry name" value="FGGY_N"/>
</dbReference>
<dbReference type="PIRSF" id="PIRSF000538">
    <property type="entry name" value="GlpK"/>
    <property type="match status" value="1"/>
</dbReference>
<protein>
    <recommendedName>
        <fullName evidence="3">glycerol kinase</fullName>
        <ecNumber evidence="3">2.7.1.30</ecNumber>
    </recommendedName>
    <alternativeName>
        <fullName evidence="9">ATP:glycerol 3-phosphotransferase</fullName>
    </alternativeName>
</protein>
<evidence type="ECO:0000256" key="1">
    <source>
        <dbReference type="ARBA" id="ARBA00005190"/>
    </source>
</evidence>
<evidence type="ECO:0000259" key="11">
    <source>
        <dbReference type="Pfam" id="PF00370"/>
    </source>
</evidence>
<keyword evidence="7" id="KW-0319">Glycerol metabolism</keyword>
<evidence type="ECO:0000256" key="3">
    <source>
        <dbReference type="ARBA" id="ARBA00012099"/>
    </source>
</evidence>
<dbReference type="FunFam" id="3.30.420.40:FF:000008">
    <property type="entry name" value="Glycerol kinase"/>
    <property type="match status" value="1"/>
</dbReference>
<dbReference type="PROSITE" id="PS00445">
    <property type="entry name" value="FGGY_KINASES_2"/>
    <property type="match status" value="1"/>
</dbReference>
<dbReference type="Gene3D" id="3.30.420.40">
    <property type="match status" value="2"/>
</dbReference>
<comment type="pathway">
    <text evidence="1">Polyol metabolism; glycerol degradation via glycerol kinase pathway; sn-glycerol 3-phosphate from glycerol: step 1/1.</text>
</comment>
<dbReference type="SUPFAM" id="SSF53067">
    <property type="entry name" value="Actin-like ATPase domain"/>
    <property type="match status" value="2"/>
</dbReference>
<dbReference type="VEuPathDB" id="AmoebaDB:EHI7A_165230"/>
<evidence type="ECO:0000256" key="10">
    <source>
        <dbReference type="RuleBase" id="RU003733"/>
    </source>
</evidence>
<dbReference type="SMR" id="A0A5K1V6Z1"/>
<dbReference type="EC" id="2.7.1.30" evidence="3"/>
<evidence type="ECO:0000256" key="8">
    <source>
        <dbReference type="ARBA" id="ARBA00022840"/>
    </source>
</evidence>
<dbReference type="InterPro" id="IPR000577">
    <property type="entry name" value="Carb_kinase_FGGY"/>
</dbReference>
<dbReference type="PANTHER" id="PTHR10196:SF69">
    <property type="entry name" value="GLYCEROL KINASE"/>
    <property type="match status" value="1"/>
</dbReference>
<dbReference type="Proteomes" id="UP000078387">
    <property type="component" value="Unassembled WGS sequence"/>
</dbReference>
<evidence type="ECO:0000256" key="5">
    <source>
        <dbReference type="ARBA" id="ARBA00022741"/>
    </source>
</evidence>
<dbReference type="InterPro" id="IPR043129">
    <property type="entry name" value="ATPase_NBD"/>
</dbReference>